<dbReference type="CDD" id="cd00609">
    <property type="entry name" value="AAT_like"/>
    <property type="match status" value="1"/>
</dbReference>
<dbReference type="InterPro" id="IPR050596">
    <property type="entry name" value="AspAT/PAT-like"/>
</dbReference>
<dbReference type="EMBL" id="AKWZ02000003">
    <property type="protein sequence ID" value="EPG75513.1"/>
    <property type="molecule type" value="Genomic_DNA"/>
</dbReference>
<keyword evidence="3 6" id="KW-0032">Aminotransferase</keyword>
<evidence type="ECO:0000313" key="8">
    <source>
        <dbReference type="EMBL" id="EPG75513.1"/>
    </source>
</evidence>
<evidence type="ECO:0000256" key="6">
    <source>
        <dbReference type="RuleBase" id="RU000481"/>
    </source>
</evidence>
<comment type="similarity">
    <text evidence="2 6">Belongs to the class-I pyridoxal-phosphate-dependent aminotransferase family.</text>
</comment>
<dbReference type="FunFam" id="3.40.640.10:FF:000033">
    <property type="entry name" value="Aspartate aminotransferase"/>
    <property type="match status" value="1"/>
</dbReference>
<dbReference type="Pfam" id="PF00155">
    <property type="entry name" value="Aminotran_1_2"/>
    <property type="match status" value="1"/>
</dbReference>
<evidence type="ECO:0000313" key="9">
    <source>
        <dbReference type="Proteomes" id="UP000014540"/>
    </source>
</evidence>
<dbReference type="InterPro" id="IPR015422">
    <property type="entry name" value="PyrdxlP-dep_Trfase_small"/>
</dbReference>
<dbReference type="STRING" id="1193011.LEP1GSC058_2246"/>
<dbReference type="GO" id="GO:0006520">
    <property type="term" value="P:amino acid metabolic process"/>
    <property type="evidence" value="ECO:0007669"/>
    <property type="project" value="InterPro"/>
</dbReference>
<dbReference type="Gene3D" id="3.40.640.10">
    <property type="entry name" value="Type I PLP-dependent aspartate aminotransferase-like (Major domain)"/>
    <property type="match status" value="1"/>
</dbReference>
<name>S3V2A5_9LEPT</name>
<reference evidence="8" key="1">
    <citation type="submission" date="2013-04" db="EMBL/GenBank/DDBJ databases">
        <authorList>
            <person name="Harkins D.M."/>
            <person name="Durkin A.S."/>
            <person name="Selengut J.D."/>
            <person name="Sanka R."/>
            <person name="DePew J."/>
            <person name="Purushe J."/>
            <person name="Ahmed A."/>
            <person name="van der Linden H."/>
            <person name="Goris M.G.A."/>
            <person name="Hartskeerl R.A."/>
            <person name="Vinetz J.M."/>
            <person name="Sutton G.G."/>
            <person name="Nelson W.C."/>
            <person name="Fouts D.E."/>
        </authorList>
    </citation>
    <scope>NUCLEOTIDE SEQUENCE [LARGE SCALE GENOMIC DNA]</scope>
    <source>
        <strain evidence="8">BUT 6</strain>
    </source>
</reference>
<accession>S3V2A5</accession>
<dbReference type="AlphaFoldDB" id="S3V2A5"/>
<dbReference type="GO" id="GO:0008483">
    <property type="term" value="F:transaminase activity"/>
    <property type="evidence" value="ECO:0007669"/>
    <property type="project" value="UniProtKB-KW"/>
</dbReference>
<keyword evidence="4 6" id="KW-0808">Transferase</keyword>
<comment type="cofactor">
    <cofactor evidence="1 6">
        <name>pyridoxal 5'-phosphate</name>
        <dbReference type="ChEBI" id="CHEBI:597326"/>
    </cofactor>
</comment>
<comment type="caution">
    <text evidence="8">The sequence shown here is derived from an EMBL/GenBank/DDBJ whole genome shotgun (WGS) entry which is preliminary data.</text>
</comment>
<dbReference type="Proteomes" id="UP000014540">
    <property type="component" value="Unassembled WGS sequence"/>
</dbReference>
<dbReference type="PROSITE" id="PS00105">
    <property type="entry name" value="AA_TRANSFER_CLASS_1"/>
    <property type="match status" value="1"/>
</dbReference>
<dbReference type="InterPro" id="IPR015421">
    <property type="entry name" value="PyrdxlP-dep_Trfase_major"/>
</dbReference>
<evidence type="ECO:0000259" key="7">
    <source>
        <dbReference type="Pfam" id="PF00155"/>
    </source>
</evidence>
<dbReference type="SUPFAM" id="SSF53383">
    <property type="entry name" value="PLP-dependent transferases"/>
    <property type="match status" value="1"/>
</dbReference>
<dbReference type="EC" id="2.6.1.-" evidence="6"/>
<gene>
    <name evidence="8" type="ORF">LEP1GSC058_2246</name>
</gene>
<evidence type="ECO:0000256" key="3">
    <source>
        <dbReference type="ARBA" id="ARBA00022576"/>
    </source>
</evidence>
<dbReference type="InterPro" id="IPR004838">
    <property type="entry name" value="NHTrfase_class1_PyrdxlP-BS"/>
</dbReference>
<dbReference type="Gene3D" id="3.90.1150.10">
    <property type="entry name" value="Aspartate Aminotransferase, domain 1"/>
    <property type="match status" value="1"/>
</dbReference>
<evidence type="ECO:0000256" key="1">
    <source>
        <dbReference type="ARBA" id="ARBA00001933"/>
    </source>
</evidence>
<evidence type="ECO:0000256" key="5">
    <source>
        <dbReference type="ARBA" id="ARBA00022898"/>
    </source>
</evidence>
<evidence type="ECO:0000256" key="2">
    <source>
        <dbReference type="ARBA" id="ARBA00007441"/>
    </source>
</evidence>
<organism evidence="8 9">
    <name type="scientific">Leptospira fainei serovar Hurstbridge str. BUT 6</name>
    <dbReference type="NCBI Taxonomy" id="1193011"/>
    <lineage>
        <taxon>Bacteria</taxon>
        <taxon>Pseudomonadati</taxon>
        <taxon>Spirochaetota</taxon>
        <taxon>Spirochaetia</taxon>
        <taxon>Leptospirales</taxon>
        <taxon>Leptospiraceae</taxon>
        <taxon>Leptospira</taxon>
    </lineage>
</organism>
<dbReference type="GO" id="GO:0030170">
    <property type="term" value="F:pyridoxal phosphate binding"/>
    <property type="evidence" value="ECO:0007669"/>
    <property type="project" value="InterPro"/>
</dbReference>
<keyword evidence="5" id="KW-0663">Pyridoxal phosphate</keyword>
<feature type="domain" description="Aminotransferase class I/classII large" evidence="7">
    <location>
        <begin position="42"/>
        <end position="406"/>
    </location>
</feature>
<dbReference type="PANTHER" id="PTHR46383">
    <property type="entry name" value="ASPARTATE AMINOTRANSFERASE"/>
    <property type="match status" value="1"/>
</dbReference>
<dbReference type="PRINTS" id="PR00753">
    <property type="entry name" value="ACCSYNTHASE"/>
</dbReference>
<dbReference type="InterPro" id="IPR004839">
    <property type="entry name" value="Aminotransferase_I/II_large"/>
</dbReference>
<dbReference type="PANTHER" id="PTHR46383:SF1">
    <property type="entry name" value="ASPARTATE AMINOTRANSFERASE"/>
    <property type="match status" value="1"/>
</dbReference>
<dbReference type="InterPro" id="IPR015424">
    <property type="entry name" value="PyrdxlP-dep_Trfase"/>
</dbReference>
<proteinExistence type="inferred from homology"/>
<protein>
    <recommendedName>
        <fullName evidence="6">Aminotransferase</fullName>
        <ecNumber evidence="6">2.6.1.-</ecNumber>
    </recommendedName>
</protein>
<keyword evidence="9" id="KW-1185">Reference proteome</keyword>
<evidence type="ECO:0000256" key="4">
    <source>
        <dbReference type="ARBA" id="ARBA00022679"/>
    </source>
</evidence>
<sequence>MLLGIKREEEMDWNARRLDLIEPSPTLAISAKAAELKKKGEDIVSFGAGEPDFETPAHIREAAKKAIDKGMTRYTAVSGTVELKDAIIAKFKRDNGLDYNRNQIIVGTGGKQVIYNFFLATLNRGDEVIIPAPYWVSYADIVRLAEGNPVIVSTSKEQEFRISPAQLEQAITPKTKVVILNSPSNPTGSAYSRKELEALGEVILKHKLLVLSDDIYERIVFDGFEFANIAMLSPELKELTFVANGVSKAYSMTGWRIGYGAGPVEIIKNMDTIQSQSTSNPSSISQAAAEAALIGDQTCVDEMSKAFQKRRDLIIALLRAIPGVEVNVPQGAFYVFPYLTKVYETQGFKKLLSSSEEKSKSKVFCGSLLEKYKVAAVPGIAFGDDNALRLSYAMSEEDIKKGISRIAEMVRDLSQ</sequence>